<feature type="region of interest" description="Disordered" evidence="1">
    <location>
        <begin position="733"/>
        <end position="876"/>
    </location>
</feature>
<feature type="compositionally biased region" description="Low complexity" evidence="1">
    <location>
        <begin position="899"/>
        <end position="913"/>
    </location>
</feature>
<evidence type="ECO:0008006" key="4">
    <source>
        <dbReference type="Google" id="ProtNLM"/>
    </source>
</evidence>
<keyword evidence="3" id="KW-1185">Reference proteome</keyword>
<feature type="compositionally biased region" description="Polar residues" evidence="1">
    <location>
        <begin position="1059"/>
        <end position="1068"/>
    </location>
</feature>
<feature type="region of interest" description="Disordered" evidence="1">
    <location>
        <begin position="534"/>
        <end position="603"/>
    </location>
</feature>
<name>A0AA38KPY6_9AGAR</name>
<feature type="region of interest" description="Disordered" evidence="1">
    <location>
        <begin position="1037"/>
        <end position="1075"/>
    </location>
</feature>
<dbReference type="Proteomes" id="UP001163798">
    <property type="component" value="Unassembled WGS sequence"/>
</dbReference>
<feature type="compositionally biased region" description="Low complexity" evidence="1">
    <location>
        <begin position="760"/>
        <end position="777"/>
    </location>
</feature>
<evidence type="ECO:0000256" key="1">
    <source>
        <dbReference type="SAM" id="MobiDB-lite"/>
    </source>
</evidence>
<feature type="region of interest" description="Disordered" evidence="1">
    <location>
        <begin position="396"/>
        <end position="417"/>
    </location>
</feature>
<feature type="region of interest" description="Disordered" evidence="1">
    <location>
        <begin position="892"/>
        <end position="913"/>
    </location>
</feature>
<dbReference type="PANTHER" id="PTHR16021">
    <property type="entry name" value="MANSC DOMAIN CONTAINING PROTEIN 1"/>
    <property type="match status" value="1"/>
</dbReference>
<accession>A0AA38KPY6</accession>
<reference evidence="2" key="1">
    <citation type="submission" date="2022-08" db="EMBL/GenBank/DDBJ databases">
        <authorList>
            <consortium name="DOE Joint Genome Institute"/>
            <person name="Min B."/>
            <person name="Riley R."/>
            <person name="Sierra-Patev S."/>
            <person name="Naranjo-Ortiz M."/>
            <person name="Looney B."/>
            <person name="Konkel Z."/>
            <person name="Slot J.C."/>
            <person name="Sakamoto Y."/>
            <person name="Steenwyk J.L."/>
            <person name="Rokas A."/>
            <person name="Carro J."/>
            <person name="Camarero S."/>
            <person name="Ferreira P."/>
            <person name="Molpeceres G."/>
            <person name="Ruiz-Duenas F.J."/>
            <person name="Serrano A."/>
            <person name="Henrissat B."/>
            <person name="Drula E."/>
            <person name="Hughes K.W."/>
            <person name="Mata J.L."/>
            <person name="Ishikawa N.K."/>
            <person name="Vargas-Isla R."/>
            <person name="Ushijima S."/>
            <person name="Smith C.A."/>
            <person name="Ahrendt S."/>
            <person name="Andreopoulos W."/>
            <person name="He G."/>
            <person name="Labutti K."/>
            <person name="Lipzen A."/>
            <person name="Ng V."/>
            <person name="Sandor L."/>
            <person name="Barry K."/>
            <person name="Martinez A.T."/>
            <person name="Xiao Y."/>
            <person name="Gibbons J.G."/>
            <person name="Terashima K."/>
            <person name="Hibbett D.S."/>
            <person name="Grigoriev I.V."/>
        </authorList>
    </citation>
    <scope>NUCLEOTIDE SEQUENCE</scope>
    <source>
        <strain evidence="2">TFB10291</strain>
    </source>
</reference>
<feature type="region of interest" description="Disordered" evidence="1">
    <location>
        <begin position="59"/>
        <end position="108"/>
    </location>
</feature>
<feature type="compositionally biased region" description="Polar residues" evidence="1">
    <location>
        <begin position="176"/>
        <end position="193"/>
    </location>
</feature>
<dbReference type="EMBL" id="MU793358">
    <property type="protein sequence ID" value="KAJ3784935.1"/>
    <property type="molecule type" value="Genomic_DNA"/>
</dbReference>
<dbReference type="InterPro" id="IPR052660">
    <property type="entry name" value="Erythrocyte_Invasion_ImmMod"/>
</dbReference>
<feature type="compositionally biased region" description="Low complexity" evidence="1">
    <location>
        <begin position="811"/>
        <end position="876"/>
    </location>
</feature>
<dbReference type="AlphaFoldDB" id="A0AA38KPY6"/>
<evidence type="ECO:0000313" key="2">
    <source>
        <dbReference type="EMBL" id="KAJ3784935.1"/>
    </source>
</evidence>
<proteinExistence type="predicted"/>
<gene>
    <name evidence="2" type="ORF">GGU10DRAFT_13487</name>
</gene>
<organism evidence="2 3">
    <name type="scientific">Lentinula aff. detonsa</name>
    <dbReference type="NCBI Taxonomy" id="2804958"/>
    <lineage>
        <taxon>Eukaryota</taxon>
        <taxon>Fungi</taxon>
        <taxon>Dikarya</taxon>
        <taxon>Basidiomycota</taxon>
        <taxon>Agaricomycotina</taxon>
        <taxon>Agaricomycetes</taxon>
        <taxon>Agaricomycetidae</taxon>
        <taxon>Agaricales</taxon>
        <taxon>Marasmiineae</taxon>
        <taxon>Omphalotaceae</taxon>
        <taxon>Lentinula</taxon>
    </lineage>
</organism>
<comment type="caution">
    <text evidence="2">The sequence shown here is derived from an EMBL/GenBank/DDBJ whole genome shotgun (WGS) entry which is preliminary data.</text>
</comment>
<protein>
    <recommendedName>
        <fullName evidence="4">SAP domain-containing protein</fullName>
    </recommendedName>
</protein>
<feature type="region of interest" description="Disordered" evidence="1">
    <location>
        <begin position="176"/>
        <end position="203"/>
    </location>
</feature>
<feature type="region of interest" description="Disordered" evidence="1">
    <location>
        <begin position="1010"/>
        <end position="1029"/>
    </location>
</feature>
<dbReference type="PANTHER" id="PTHR16021:SF13">
    <property type="entry name" value="ETS DOMAIN-CONTAINING PROTEIN-RELATED"/>
    <property type="match status" value="1"/>
</dbReference>
<sequence>MSSTLQTTEILFNSPALHSLKRDQLVKLCKIHSIKASGKNVELIERLKKVAEDLPKGAPLSIATRSDPIGKGDMGSDNEADVNGGRNKENYGAGRIGKTAGTKDLRGPSEQWEVMESIAECENEDSGSRNATLRSIASNREFGTGSSKSSTMSSIKALASSLGLKRSTSAKSVLATSSISTEATSNPSQVVSSSERDLTVPSMPIEHTHNAYATGSRPNYNATDELSKYAVPYARLPAPSPTQIPQTDHFSEFSHFSANPPTPATLSKFDFHNREDTAPLPGHVLRPGAPAPDNARLSLGDARFSLGFGLATPRKRSSGVTTTIRLVSSSSVTDPTDSPMASTSIFDDENSSTPQLKPWNTAFDLVLGSPSGHGQGDNVRIYPDLPMEDVTASSTTTALTIPSGPFPSRTAATSLPSPSGVKYEPFVFGSPLPQHRVSNVQFQTAAASVLEEMNRRLLADGVETVGTSLISNLEPGTRSNLNPDSQKKYTDREIKPLRKSFGAHAAKKEVKEKFDKAHEEQFDGMESIAGYLNRRNNHNHSSSTAGAGPSNEPVQIGKKRKSSAIDDVRPAPVKRPSTRVISNTRRTVPGGFGDEEEEEPVGKKARVEFSGQEDIEGKEVEQPVLEKSEKEREAIRRKLEMNRARRRSSAANGRASMGRARVSMGRNGRWFALSKLLVSFIRIHLLGKPPPKPVASKSRFGFLSSAAKSIVKGVWGGGKKTAATTVASKSPTVAPANATSVPNPVAKTRVAPSGSQRKASTTTDTSSSKPITTSSSSRSRDLGTMNSLGSVAATIHSSRSRSPLPSFAAPTKSSSVRTSTTGTTSTSSTRNNSIANSSRVSRVSAASATSSRVSSLGTRGSLNPTSTSSTSSRLLAPTASSLAKTAGINRLKSGSLNLPSEKPAVSSPSSSGAPAKIFSKALVVPLGSGLPSPVRSGSLQTVARGVAVKQRSLSGRKPRISRSKVIAKLASQRAASGSGPPASTNYTGPSAVGLAAKRSSLGVGVHKAPRKSIGGARRSHVGVSGTRNSEASILLSARKRARQSEYARRRSRATGGASNVGTTASTGSEAMIVDP</sequence>
<feature type="compositionally biased region" description="Polar residues" evidence="1">
    <location>
        <begin position="733"/>
        <end position="742"/>
    </location>
</feature>
<evidence type="ECO:0000313" key="3">
    <source>
        <dbReference type="Proteomes" id="UP001163798"/>
    </source>
</evidence>
<feature type="compositionally biased region" description="Polar residues" evidence="1">
    <location>
        <begin position="784"/>
        <end position="803"/>
    </location>
</feature>